<dbReference type="EMBL" id="GBEZ01024360">
    <property type="protein sequence ID" value="JAC62625.1"/>
    <property type="molecule type" value="Transcribed_RNA"/>
</dbReference>
<dbReference type="AlphaFoldDB" id="A0A061QW32"/>
<feature type="region of interest" description="Disordered" evidence="1">
    <location>
        <begin position="168"/>
        <end position="196"/>
    </location>
</feature>
<protein>
    <submittedName>
        <fullName evidence="2">Uncharacterized protein</fullName>
    </submittedName>
</protein>
<name>A0A061QW32_9CHLO</name>
<gene>
    <name evidence="2" type="ORF">TSPGSL018_22816</name>
</gene>
<proteinExistence type="predicted"/>
<reference evidence="2" key="1">
    <citation type="submission" date="2014-05" db="EMBL/GenBank/DDBJ databases">
        <title>The transcriptome of the halophilic microalga Tetraselmis sp. GSL018 isolated from the Great Salt Lake, Utah.</title>
        <authorList>
            <person name="Jinkerson R.E."/>
            <person name="D'Adamo S."/>
            <person name="Posewitz M.C."/>
        </authorList>
    </citation>
    <scope>NUCLEOTIDE SEQUENCE</scope>
    <source>
        <strain evidence="2">GSL018</strain>
    </source>
</reference>
<organism evidence="2">
    <name type="scientific">Tetraselmis sp. GSL018</name>
    <dbReference type="NCBI Taxonomy" id="582737"/>
    <lineage>
        <taxon>Eukaryota</taxon>
        <taxon>Viridiplantae</taxon>
        <taxon>Chlorophyta</taxon>
        <taxon>core chlorophytes</taxon>
        <taxon>Chlorodendrophyceae</taxon>
        <taxon>Chlorodendrales</taxon>
        <taxon>Chlorodendraceae</taxon>
        <taxon>Tetraselmis</taxon>
    </lineage>
</organism>
<evidence type="ECO:0000256" key="1">
    <source>
        <dbReference type="SAM" id="MobiDB-lite"/>
    </source>
</evidence>
<sequence length="213" mass="23073">MERLISELLGTAQDILAKISHAFSETSPQTLRLTGILGLAAFLFGLYQLRGDVRNSRRQNEAFTALHTGETQRREPSSDKGRLPAATPVAAAVSSRIPAASCVTISCPGVLLKQCTAAELQEGAELATGAAEVLTELSQRAQARFTCWQRSRTTSARRPCGGRWRLPGSLAPGRGRSRPSGCSSAGRMRGRSRWSGSWSRTCTWTTRGRRSRA</sequence>
<evidence type="ECO:0000313" key="2">
    <source>
        <dbReference type="EMBL" id="JAC62625.1"/>
    </source>
</evidence>
<accession>A0A061QW32</accession>